<dbReference type="EMBL" id="JAUESC010000385">
    <property type="protein sequence ID" value="KAK0579070.1"/>
    <property type="molecule type" value="Genomic_DNA"/>
</dbReference>
<evidence type="ECO:0000313" key="2">
    <source>
        <dbReference type="Proteomes" id="UP001168877"/>
    </source>
</evidence>
<organism evidence="1 2">
    <name type="scientific">Acer saccharum</name>
    <name type="common">Sugar maple</name>
    <dbReference type="NCBI Taxonomy" id="4024"/>
    <lineage>
        <taxon>Eukaryota</taxon>
        <taxon>Viridiplantae</taxon>
        <taxon>Streptophyta</taxon>
        <taxon>Embryophyta</taxon>
        <taxon>Tracheophyta</taxon>
        <taxon>Spermatophyta</taxon>
        <taxon>Magnoliopsida</taxon>
        <taxon>eudicotyledons</taxon>
        <taxon>Gunneridae</taxon>
        <taxon>Pentapetalae</taxon>
        <taxon>rosids</taxon>
        <taxon>malvids</taxon>
        <taxon>Sapindales</taxon>
        <taxon>Sapindaceae</taxon>
        <taxon>Hippocastanoideae</taxon>
        <taxon>Acereae</taxon>
        <taxon>Acer</taxon>
    </lineage>
</organism>
<reference evidence="1" key="1">
    <citation type="journal article" date="2022" name="Plant J.">
        <title>Strategies of tolerance reflected in two North American maple genomes.</title>
        <authorList>
            <person name="McEvoy S.L."/>
            <person name="Sezen U.U."/>
            <person name="Trouern-Trend A."/>
            <person name="McMahon S.M."/>
            <person name="Schaberg P.G."/>
            <person name="Yang J."/>
            <person name="Wegrzyn J.L."/>
            <person name="Swenson N.G."/>
        </authorList>
    </citation>
    <scope>NUCLEOTIDE SEQUENCE</scope>
    <source>
        <strain evidence="1">NS2018</strain>
    </source>
</reference>
<name>A0AA39VGF3_ACESA</name>
<protein>
    <submittedName>
        <fullName evidence="1">Uncharacterized protein</fullName>
    </submittedName>
</protein>
<evidence type="ECO:0000313" key="1">
    <source>
        <dbReference type="EMBL" id="KAK0579070.1"/>
    </source>
</evidence>
<reference evidence="1" key="2">
    <citation type="submission" date="2023-06" db="EMBL/GenBank/DDBJ databases">
        <authorList>
            <person name="Swenson N.G."/>
            <person name="Wegrzyn J.L."/>
            <person name="Mcevoy S.L."/>
        </authorList>
    </citation>
    <scope>NUCLEOTIDE SEQUENCE</scope>
    <source>
        <strain evidence="1">NS2018</strain>
        <tissue evidence="1">Leaf</tissue>
    </source>
</reference>
<sequence length="1151" mass="132622">MDYRTSKRAQVRIAHRIINIAEEQGHRFWSKKEAKSSFIHKELLDSFAAGSMLDIYVDSLCYPYGDAFTFDDCFGSDFMELHYTGVVEVEGVDFRQGSKGQRFVNYRTSKRAQVRIDHRIINIAEEQGHRFWSKKEAKSSFIYKELLDSFAAGSMLDIYVDSLRYPYGDALTFDNCFGSDFVELHCTSVVEVEGVDFRSNSFFEPEVVSAEEFEFRNDRLWFWSKKEAKSSFIYKELLDSFAAGSMLDIYVDSLRYPYGDALTFDNCFGSYFMELHCTSVVEVEGVDFRQGSKGQRFVDYRTSERAHVRIDHRIINIAEEQGHRFWSKKEAKSSFIYKELLYSFAAGSMLDIYVDSLCYPYGDALTFDDCFGSDFLELHCTGVVEVEGVDFRQGSKGQRFVDYRTSKRAHVRIDHRIINIAEEQGHRFWSKKEAKSSFIYKELLDSFAAGSMLDIYVNSLCYPYGDALTFDDCFGSDFMELHCTGVVEVEGVDFSEGIARQGSKGQRFVDYRTSKRAQVRIDHRIINIAEEQGHRFWSKKEAKSSFICKELLDSFAAGSMLDIYVDSLCYPYGDALTFDNCFGSDFMELHCTGVVEVEGIDFRQGSKGQRFVDYRTSKRAQVRIDHRIINIAEEQGHRFWSKKEAKSSFIYKELLDSFAAGSMLDIYVDSLCYPYGDALTFDDCFGSDFMELHCTGVVEVEGVDFRSNSFFEPEVVSAEEFEFRNDRLWIINIAEEQGHRFWSKKEAKSSFIHKELLDSFAAGSMLDIYVDSLCYPYGDAFTFDDCFGSDFMELHCTGVVEVEGVDFRQGSKGQRFVDYRTSKRAQVRIDHRIINIAEEQGHRFWSKKEAKSSFIYKELLDSFAAGSILDIYVDSLCYPYGDALTFDDCFGSDFMELHCTGVVEVEGVDFRSNGITRQGSKGQRFVDYRTSKRAQVRIDHRIINIAEEQGHRFWSKKEAKSSFIYKELLDSLAAGSMLDIYVDSLRYPYGDALTFDDCFGSDFMELHCTGVVEVEGVNFRQGSKGQRFVDYRTSKRAHVRIDHRFINIAEEQGHRFWNKKEAKSSFIYKELLDSFVAGSMLDIYVDSLRYPYGDALTFDNCFGSDFMELHCTGVVEVEGVDFRSNSFFEPEVVSAEEFEFRNDRLWCLAKA</sequence>
<proteinExistence type="predicted"/>
<dbReference type="AlphaFoldDB" id="A0AA39VGF3"/>
<keyword evidence="2" id="KW-1185">Reference proteome</keyword>
<dbReference type="Proteomes" id="UP001168877">
    <property type="component" value="Unassembled WGS sequence"/>
</dbReference>
<gene>
    <name evidence="1" type="ORF">LWI29_020449</name>
</gene>
<comment type="caution">
    <text evidence="1">The sequence shown here is derived from an EMBL/GenBank/DDBJ whole genome shotgun (WGS) entry which is preliminary data.</text>
</comment>
<accession>A0AA39VGF3</accession>